<comment type="caution">
    <text evidence="1">The sequence shown here is derived from an EMBL/GenBank/DDBJ whole genome shotgun (WGS) entry which is preliminary data.</text>
</comment>
<evidence type="ECO:0000313" key="1">
    <source>
        <dbReference type="EMBL" id="MCO5725307.1"/>
    </source>
</evidence>
<evidence type="ECO:0000313" key="2">
    <source>
        <dbReference type="Proteomes" id="UP001206312"/>
    </source>
</evidence>
<proteinExistence type="predicted"/>
<dbReference type="Proteomes" id="UP001206312">
    <property type="component" value="Unassembled WGS sequence"/>
</dbReference>
<name>A0ABT1B0B5_9FLAO</name>
<accession>A0ABT1B0B5</accession>
<protein>
    <submittedName>
        <fullName evidence="1">DUF6263 family protein</fullName>
    </submittedName>
</protein>
<dbReference type="EMBL" id="JAMXIB010000008">
    <property type="protein sequence ID" value="MCO5725307.1"/>
    <property type="molecule type" value="Genomic_DNA"/>
</dbReference>
<reference evidence="1 2" key="1">
    <citation type="submission" date="2022-06" db="EMBL/GenBank/DDBJ databases">
        <authorList>
            <person name="Xuan X."/>
        </authorList>
    </citation>
    <scope>NUCLEOTIDE SEQUENCE [LARGE SCALE GENOMIC DNA]</scope>
    <source>
        <strain evidence="1 2">2V75</strain>
    </source>
</reference>
<dbReference type="Pfam" id="PF19777">
    <property type="entry name" value="DUF6263"/>
    <property type="match status" value="1"/>
</dbReference>
<gene>
    <name evidence="1" type="ORF">NG653_10600</name>
</gene>
<dbReference type="InterPro" id="IPR046230">
    <property type="entry name" value="DUF6263"/>
</dbReference>
<sequence>MQKVLAILCVFVGFQGAVYSQVMLEYRLREGDVFTFEQQAEQRVSQTLEETTQVLTNRISGILQYRVLKVREKGYLLEFLFRDLVFQIEDGQGGILLDVHASEPQNGDAQSMVFNALLNVPVQMEIDRKGKILQVSGGDSLVSQVIQKSGVPEGFARTVMRKSLEQEYGSEALARSYEQMTYLYSGTPVQVGDQWRNAFGGKLQAKNLWRLDSLTTDRASISGKAEVTMRVEEPSMTMELTGKQESTLSTDRHSGFILEMRVTNQARGISTLSQTGPLEVPTVVTSNVVYRLIDQKHVQ</sequence>
<keyword evidence="2" id="KW-1185">Reference proteome</keyword>
<dbReference type="RefSeq" id="WP_252741680.1">
    <property type="nucleotide sequence ID" value="NZ_JAMXIB010000008.1"/>
</dbReference>
<organism evidence="1 2">
    <name type="scientific">Robiginitalea marina</name>
    <dbReference type="NCBI Taxonomy" id="2954105"/>
    <lineage>
        <taxon>Bacteria</taxon>
        <taxon>Pseudomonadati</taxon>
        <taxon>Bacteroidota</taxon>
        <taxon>Flavobacteriia</taxon>
        <taxon>Flavobacteriales</taxon>
        <taxon>Flavobacteriaceae</taxon>
        <taxon>Robiginitalea</taxon>
    </lineage>
</organism>